<dbReference type="RefSeq" id="WP_242879725.1">
    <property type="nucleotide sequence ID" value="NZ_MCGH01000001.1"/>
</dbReference>
<keyword evidence="6 7" id="KW-0472">Membrane</keyword>
<gene>
    <name evidence="9" type="primary">araQ_15</name>
    <name evidence="9" type="ORF">BEI61_00634</name>
</gene>
<comment type="subcellular location">
    <subcellularLocation>
        <location evidence="1 7">Cell membrane</location>
        <topology evidence="1 7">Multi-pass membrane protein</topology>
    </subcellularLocation>
</comment>
<dbReference type="EMBL" id="MCGH01000001">
    <property type="protein sequence ID" value="ODM09005.1"/>
    <property type="molecule type" value="Genomic_DNA"/>
</dbReference>
<evidence type="ECO:0000256" key="3">
    <source>
        <dbReference type="ARBA" id="ARBA00022475"/>
    </source>
</evidence>
<keyword evidence="5 7" id="KW-1133">Transmembrane helix</keyword>
<organism evidence="9 10">
    <name type="scientific">Eisenbergiella tayi</name>
    <dbReference type="NCBI Taxonomy" id="1432052"/>
    <lineage>
        <taxon>Bacteria</taxon>
        <taxon>Bacillati</taxon>
        <taxon>Bacillota</taxon>
        <taxon>Clostridia</taxon>
        <taxon>Lachnospirales</taxon>
        <taxon>Lachnospiraceae</taxon>
        <taxon>Eisenbergiella</taxon>
    </lineage>
</organism>
<dbReference type="GO" id="GO:0005886">
    <property type="term" value="C:plasma membrane"/>
    <property type="evidence" value="ECO:0007669"/>
    <property type="project" value="UniProtKB-SubCell"/>
</dbReference>
<feature type="transmembrane region" description="Helical" evidence="7">
    <location>
        <begin position="89"/>
        <end position="110"/>
    </location>
</feature>
<keyword evidence="3" id="KW-1003">Cell membrane</keyword>
<proteinExistence type="inferred from homology"/>
<reference evidence="9 10" key="1">
    <citation type="submission" date="2016-07" db="EMBL/GenBank/DDBJ databases">
        <title>Characterization of isolates of Eisenbergiella tayi derived from blood cultures, using whole genome sequencing.</title>
        <authorList>
            <person name="Burdz T."/>
            <person name="Wiebe D."/>
            <person name="Huynh C."/>
            <person name="Bernard K."/>
        </authorList>
    </citation>
    <scope>NUCLEOTIDE SEQUENCE [LARGE SCALE GENOMIC DNA]</scope>
    <source>
        <strain evidence="9 10">NML 110608</strain>
    </source>
</reference>
<dbReference type="SUPFAM" id="SSF161098">
    <property type="entry name" value="MetI-like"/>
    <property type="match status" value="1"/>
</dbReference>
<feature type="transmembrane region" description="Helical" evidence="7">
    <location>
        <begin position="202"/>
        <end position="219"/>
    </location>
</feature>
<comment type="caution">
    <text evidence="9">The sequence shown here is derived from an EMBL/GenBank/DDBJ whole genome shotgun (WGS) entry which is preliminary data.</text>
</comment>
<feature type="domain" description="ABC transmembrane type-1" evidence="8">
    <location>
        <begin position="85"/>
        <end position="279"/>
    </location>
</feature>
<name>A0A1E3AJP2_9FIRM</name>
<dbReference type="CDD" id="cd06261">
    <property type="entry name" value="TM_PBP2"/>
    <property type="match status" value="1"/>
</dbReference>
<keyword evidence="2 7" id="KW-0813">Transport</keyword>
<dbReference type="AlphaFoldDB" id="A0A1E3AJP2"/>
<dbReference type="PROSITE" id="PS50928">
    <property type="entry name" value="ABC_TM1"/>
    <property type="match status" value="1"/>
</dbReference>
<accession>A0A1E3AJP2</accession>
<feature type="transmembrane region" description="Helical" evidence="7">
    <location>
        <begin position="272"/>
        <end position="292"/>
    </location>
</feature>
<feature type="transmembrane region" description="Helical" evidence="7">
    <location>
        <begin position="122"/>
        <end position="142"/>
    </location>
</feature>
<dbReference type="GO" id="GO:0055085">
    <property type="term" value="P:transmembrane transport"/>
    <property type="evidence" value="ECO:0007669"/>
    <property type="project" value="InterPro"/>
</dbReference>
<dbReference type="Gene3D" id="1.10.3720.10">
    <property type="entry name" value="MetI-like"/>
    <property type="match status" value="1"/>
</dbReference>
<evidence type="ECO:0000256" key="5">
    <source>
        <dbReference type="ARBA" id="ARBA00022989"/>
    </source>
</evidence>
<comment type="similarity">
    <text evidence="7">Belongs to the binding-protein-dependent transport system permease family.</text>
</comment>
<dbReference type="PATRIC" id="fig|1432052.4.peg.712"/>
<dbReference type="InterPro" id="IPR000515">
    <property type="entry name" value="MetI-like"/>
</dbReference>
<evidence type="ECO:0000256" key="7">
    <source>
        <dbReference type="RuleBase" id="RU363032"/>
    </source>
</evidence>
<dbReference type="PANTHER" id="PTHR43744:SF9">
    <property type="entry name" value="POLYGALACTURONAN_RHAMNOGALACTURONAN TRANSPORT SYSTEM PERMEASE PROTEIN YTCP"/>
    <property type="match status" value="1"/>
</dbReference>
<evidence type="ECO:0000313" key="9">
    <source>
        <dbReference type="EMBL" id="ODM09005.1"/>
    </source>
</evidence>
<dbReference type="InterPro" id="IPR035906">
    <property type="entry name" value="MetI-like_sf"/>
</dbReference>
<evidence type="ECO:0000259" key="8">
    <source>
        <dbReference type="PROSITE" id="PS50928"/>
    </source>
</evidence>
<dbReference type="Pfam" id="PF00528">
    <property type="entry name" value="BPD_transp_1"/>
    <property type="match status" value="1"/>
</dbReference>
<dbReference type="Proteomes" id="UP000094067">
    <property type="component" value="Unassembled WGS sequence"/>
</dbReference>
<dbReference type="PANTHER" id="PTHR43744">
    <property type="entry name" value="ABC TRANSPORTER PERMEASE PROTEIN MG189-RELATED-RELATED"/>
    <property type="match status" value="1"/>
</dbReference>
<feature type="transmembrane region" description="Helical" evidence="7">
    <location>
        <begin position="21"/>
        <end position="45"/>
    </location>
</feature>
<feature type="transmembrane region" description="Helical" evidence="7">
    <location>
        <begin position="148"/>
        <end position="166"/>
    </location>
</feature>
<evidence type="ECO:0000256" key="4">
    <source>
        <dbReference type="ARBA" id="ARBA00022692"/>
    </source>
</evidence>
<keyword evidence="4 7" id="KW-0812">Transmembrane</keyword>
<evidence type="ECO:0000313" key="10">
    <source>
        <dbReference type="Proteomes" id="UP000094067"/>
    </source>
</evidence>
<evidence type="ECO:0000256" key="1">
    <source>
        <dbReference type="ARBA" id="ARBA00004651"/>
    </source>
</evidence>
<evidence type="ECO:0000256" key="6">
    <source>
        <dbReference type="ARBA" id="ARBA00023136"/>
    </source>
</evidence>
<sequence length="307" mass="34478">MSYMKETSCKKKKFRLTQDTVFDIVVALILILIIVIMAYPIYFVFVASFSDPAYVNNGSLLLWPKGFTLLGYQKVFEDSRIWIGYGNTLIYTIGGTALGTIVTMMAGYALSRKDLPFRNALMGYFVFTMYFGGGLIPFYMVIKKLSLINTRTLMVIISAVAVYNIIITRSFMESNIPEELRDAARVDGCGNGRFFFKIAMPISKAIMAVLVLYIAVTYWDSYFNPMIFLTDRSKYPLALYLREILLTAATGAANSMTTDADAARKLQTMVQVIKYGVIVVSTLPIICVYPFLQKYFVKGVMIGSIKG</sequence>
<protein>
    <submittedName>
        <fullName evidence="9">L-arabinose transport system permease protein AraQ</fullName>
    </submittedName>
</protein>
<evidence type="ECO:0000256" key="2">
    <source>
        <dbReference type="ARBA" id="ARBA00022448"/>
    </source>
</evidence>